<evidence type="ECO:0000256" key="3">
    <source>
        <dbReference type="ARBA" id="ARBA00047984"/>
    </source>
</evidence>
<dbReference type="GO" id="GO:0043186">
    <property type="term" value="C:P granule"/>
    <property type="evidence" value="ECO:0007669"/>
    <property type="project" value="TreeGrafter"/>
</dbReference>
<keyword evidence="9" id="KW-1185">Reference proteome</keyword>
<dbReference type="CDD" id="cd18808">
    <property type="entry name" value="SF1_C_Upf1"/>
    <property type="match status" value="1"/>
</dbReference>
<dbReference type="InterPro" id="IPR045055">
    <property type="entry name" value="DNA2/NAM7-like"/>
</dbReference>
<evidence type="ECO:0000259" key="5">
    <source>
        <dbReference type="Pfam" id="PF13086"/>
    </source>
</evidence>
<feature type="domain" description="DNA2/NAM7 helicase helicase" evidence="5">
    <location>
        <begin position="573"/>
        <end position="646"/>
    </location>
</feature>
<dbReference type="InterPro" id="IPR027417">
    <property type="entry name" value="P-loop_NTPase"/>
</dbReference>
<evidence type="ECO:0000313" key="8">
    <source>
        <dbReference type="EMBL" id="CUG31949.1"/>
    </source>
</evidence>
<dbReference type="EMBL" id="CYKH01000749">
    <property type="protein sequence ID" value="CUG31949.1"/>
    <property type="molecule type" value="Genomic_DNA"/>
</dbReference>
<dbReference type="InterPro" id="IPR041679">
    <property type="entry name" value="DNA2/NAM7-like_C"/>
</dbReference>
<feature type="domain" description="DNA2/NAM7 helicase-like C-terminal" evidence="6">
    <location>
        <begin position="657"/>
        <end position="868"/>
    </location>
</feature>
<dbReference type="EC" id="3.6.4.13" evidence="2"/>
<dbReference type="SUPFAM" id="SSF52540">
    <property type="entry name" value="P-loop containing nucleoside triphosphate hydrolases"/>
    <property type="match status" value="1"/>
</dbReference>
<dbReference type="InterPro" id="IPR041677">
    <property type="entry name" value="DNA2/NAM7_AAA_11"/>
</dbReference>
<dbReference type="GO" id="GO:0035194">
    <property type="term" value="P:regulatory ncRNA-mediated post-transcriptional gene silencing"/>
    <property type="evidence" value="ECO:0007669"/>
    <property type="project" value="TreeGrafter"/>
</dbReference>
<dbReference type="GO" id="GO:0003724">
    <property type="term" value="F:RNA helicase activity"/>
    <property type="evidence" value="ECO:0007669"/>
    <property type="project" value="UniProtKB-EC"/>
</dbReference>
<dbReference type="Proteomes" id="UP000051952">
    <property type="component" value="Unassembled WGS sequence"/>
</dbReference>
<protein>
    <recommendedName>
        <fullName evidence="2">RNA helicase</fullName>
        <ecNumber evidence="2">3.6.4.13</ecNumber>
    </recommendedName>
</protein>
<dbReference type="AlphaFoldDB" id="A0A0S4IWR7"/>
<reference evidence="9" key="1">
    <citation type="submission" date="2015-09" db="EMBL/GenBank/DDBJ databases">
        <authorList>
            <consortium name="Pathogen Informatics"/>
        </authorList>
    </citation>
    <scope>NUCLEOTIDE SEQUENCE [LARGE SCALE GENOMIC DNA]</scope>
    <source>
        <strain evidence="9">Lake Konstanz</strain>
    </source>
</reference>
<name>A0A0S4IWR7_BODSA</name>
<dbReference type="VEuPathDB" id="TriTrypDB:BSAL_77550"/>
<feature type="domain" description="Helicase MOV-10-like beta-barrel" evidence="7">
    <location>
        <begin position="330"/>
        <end position="406"/>
    </location>
</feature>
<dbReference type="Pfam" id="PF13087">
    <property type="entry name" value="AAA_12"/>
    <property type="match status" value="1"/>
</dbReference>
<evidence type="ECO:0000256" key="1">
    <source>
        <dbReference type="ARBA" id="ARBA00005601"/>
    </source>
</evidence>
<dbReference type="PANTHER" id="PTHR10887">
    <property type="entry name" value="DNA2/NAM7 HELICASE FAMILY"/>
    <property type="match status" value="1"/>
</dbReference>
<comment type="catalytic activity">
    <reaction evidence="3">
        <text>ATP + H2O = ADP + phosphate + H(+)</text>
        <dbReference type="Rhea" id="RHEA:13065"/>
        <dbReference type="ChEBI" id="CHEBI:15377"/>
        <dbReference type="ChEBI" id="CHEBI:15378"/>
        <dbReference type="ChEBI" id="CHEBI:30616"/>
        <dbReference type="ChEBI" id="CHEBI:43474"/>
        <dbReference type="ChEBI" id="CHEBI:456216"/>
        <dbReference type="EC" id="3.6.4.13"/>
    </reaction>
</comment>
<feature type="domain" description="DNA2/NAM7 helicase helicase" evidence="5">
    <location>
        <begin position="455"/>
        <end position="563"/>
    </location>
</feature>
<organism evidence="8 9">
    <name type="scientific">Bodo saltans</name>
    <name type="common">Flagellated protozoan</name>
    <dbReference type="NCBI Taxonomy" id="75058"/>
    <lineage>
        <taxon>Eukaryota</taxon>
        <taxon>Discoba</taxon>
        <taxon>Euglenozoa</taxon>
        <taxon>Kinetoplastea</taxon>
        <taxon>Metakinetoplastina</taxon>
        <taxon>Eubodonida</taxon>
        <taxon>Bodonidae</taxon>
        <taxon>Bodo</taxon>
    </lineage>
</organism>
<dbReference type="Pfam" id="PF21634">
    <property type="entry name" value="MOV-10_beta-barrel"/>
    <property type="match status" value="1"/>
</dbReference>
<evidence type="ECO:0000259" key="7">
    <source>
        <dbReference type="Pfam" id="PF21634"/>
    </source>
</evidence>
<dbReference type="InterPro" id="IPR047187">
    <property type="entry name" value="SF1_C_Upf1"/>
</dbReference>
<evidence type="ECO:0000256" key="2">
    <source>
        <dbReference type="ARBA" id="ARBA00012552"/>
    </source>
</evidence>
<dbReference type="InterPro" id="IPR049080">
    <property type="entry name" value="MOV-10-like_beta-barrel"/>
</dbReference>
<gene>
    <name evidence="8" type="ORF">BSAL_77550</name>
</gene>
<dbReference type="Gene3D" id="3.40.50.300">
    <property type="entry name" value="P-loop containing nucleotide triphosphate hydrolases"/>
    <property type="match status" value="2"/>
</dbReference>
<dbReference type="GO" id="GO:0005829">
    <property type="term" value="C:cytosol"/>
    <property type="evidence" value="ECO:0007669"/>
    <property type="project" value="TreeGrafter"/>
</dbReference>
<proteinExistence type="inferred from homology"/>
<sequence length="936" mass="104385">MCRVCDRTFNLGGSALSRQRNWTTHIQSKAHRTHLELISGQGTPFTSVTCMTCGIEFKYSTSSVADWKGKFDQHLASRGHRASLQRSRAAPTAHTGEETCSECSGSVQYTFQDTFHNRNQSWREHRHSYGCGGTVTHQHHRSNLNLLPSQRVATFGSETIRLAREFVRKHYYPGQYEIIIERSVPIHAIELVKTLTRNNPFRRAVFARDDIIEFVQENPSLVNGFDIALRIRSIPRNSTSTRNYRSMNRRRLEPTSRGEKREMHGMARFEVELPRCPLPTALAQVRSYAETEQTCSAVLRTTSLAADATAHLHSLLYCEEACVKASLREYDLEGVCFTKGSFGLLRLRVPGLAEKRPSVLIDDVIEAIDATTNQCHQGYVHFVYHDEIDVHFSRAVVDGKAYDVHFTCKRTSFRALHRAIDRNRDLGRPILGLKHTRPNPKLMVDRFQPQLLARLNATQREFVEGAFTGQSMLNVLWGPPGTGKTTTVVAYIASLVALQPLPSKNIKVLVATPSNGASNLIVSKLCQFLTDKAILRVMALSRDKDEVPDDVQKCCLMISFEEHGRTVTRFRSPTADELNQATVVVSTLGSCGTLYGIHPSTTFTHVVVDECGQATEPEFASALQFGGLTRVVVAGDPKQLGPIVMSMAAQRKGLACSPLVRLIEHEKCPTTMLFECYRCHPSVLSAFNPVFYKGELKSAAAAQVKYSLGPIAGFPNKRVILIHCDGAESYDRKSPSIMNLHEVDIVDKQLSRLLSDGVKLQDIVILAPYALQVKKLREMLRITQPELKQPHNATWLKTQICSIEAFQGRESRVVILSCVRSPEVLDHVSNSNEVAEDVRRNLGFLAQPQRSNVALSRAIDGLIIVANVKLLIKDSRVWARVVDSLVDSNAQFVTNGTTFIDDRAFDLPQVVADVSDDQAGELDGDTTQSGIPRVEE</sequence>
<dbReference type="PANTHER" id="PTHR10887:SF322">
    <property type="entry name" value="HELICASE MOV-10"/>
    <property type="match status" value="1"/>
</dbReference>
<dbReference type="OrthoDB" id="6513042at2759"/>
<comment type="similarity">
    <text evidence="1">Belongs to the DNA2/NAM7 helicase family. SDE3 subfamily.</text>
</comment>
<evidence type="ECO:0000259" key="6">
    <source>
        <dbReference type="Pfam" id="PF13087"/>
    </source>
</evidence>
<evidence type="ECO:0000256" key="4">
    <source>
        <dbReference type="SAM" id="MobiDB-lite"/>
    </source>
</evidence>
<feature type="region of interest" description="Disordered" evidence="4">
    <location>
        <begin position="916"/>
        <end position="936"/>
    </location>
</feature>
<accession>A0A0S4IWR7</accession>
<dbReference type="Pfam" id="PF13086">
    <property type="entry name" value="AAA_11"/>
    <property type="match status" value="2"/>
</dbReference>
<evidence type="ECO:0000313" key="9">
    <source>
        <dbReference type="Proteomes" id="UP000051952"/>
    </source>
</evidence>